<proteinExistence type="predicted"/>
<evidence type="ECO:0000256" key="1">
    <source>
        <dbReference type="SAM" id="MobiDB-lite"/>
    </source>
</evidence>
<evidence type="ECO:0000313" key="2">
    <source>
        <dbReference type="EMBL" id="AHB70333.1"/>
    </source>
</evidence>
<dbReference type="Proteomes" id="UP000018545">
    <property type="component" value="Chromosome"/>
</dbReference>
<evidence type="ECO:0008006" key="4">
    <source>
        <dbReference type="Google" id="ProtNLM"/>
    </source>
</evidence>
<protein>
    <recommendedName>
        <fullName evidence="4">Peptidase</fullName>
    </recommendedName>
</protein>
<dbReference type="AlphaFoldDB" id="V5TYW3"/>
<organism evidence="2 3">
    <name type="scientific">Cronobacter malonaticus</name>
    <dbReference type="NCBI Taxonomy" id="413503"/>
    <lineage>
        <taxon>Bacteria</taxon>
        <taxon>Pseudomonadati</taxon>
        <taxon>Pseudomonadota</taxon>
        <taxon>Gammaproteobacteria</taxon>
        <taxon>Enterobacterales</taxon>
        <taxon>Enterobacteriaceae</taxon>
        <taxon>Cronobacter</taxon>
    </lineage>
</organism>
<gene>
    <name evidence="2" type="ORF">P262_02767</name>
</gene>
<dbReference type="EMBL" id="CP006731">
    <property type="protein sequence ID" value="AHB70333.1"/>
    <property type="molecule type" value="Genomic_DNA"/>
</dbReference>
<name>V5TYW3_9ENTR</name>
<accession>V5TYW3</accession>
<feature type="compositionally biased region" description="Basic and acidic residues" evidence="1">
    <location>
        <begin position="60"/>
        <end position="96"/>
    </location>
</feature>
<dbReference type="HOGENOM" id="CLU_087594_0_0_6"/>
<dbReference type="RefSeq" id="WP_023898692.1">
    <property type="nucleotide sequence ID" value="NC_023032.1"/>
</dbReference>
<dbReference type="KEGG" id="csi:P262_02767"/>
<evidence type="ECO:0000313" key="3">
    <source>
        <dbReference type="Proteomes" id="UP000018545"/>
    </source>
</evidence>
<feature type="compositionally biased region" description="Low complexity" evidence="1">
    <location>
        <begin position="28"/>
        <end position="57"/>
    </location>
</feature>
<dbReference type="PATRIC" id="fig|1401659.3.peg.1951"/>
<sequence length="242" mass="25889">MNLFQRLLFRRLCNEQPADGGAGGGGAPSDAAGATATDQSQGNAEQQPGAQAEGQSQDPAEQKTDDGAEQPKKDEEKPDEKKDETKKPEGAPEKYELTAGEGVELDAAAVKEFEPIARELNLSNEQAQKLVDVYASKILPLVNQQQLAAWQKQGEEWQEAIKADKEIGGDKLTSSISAAQRAIDQFGTPELKEYLEASGLGNNPALVRFCVQVGKAMSEDKMVSGGHVSGGNDLISAFYPEK</sequence>
<reference evidence="2 3" key="1">
    <citation type="journal article" date="2014" name="Genome Announc.">
        <title>Complete Genome Sequence of Cronobacter sakazakii Strain CMCC 45402.</title>
        <authorList>
            <person name="Zhao Z."/>
            <person name="Wang L."/>
            <person name="Wang B."/>
            <person name="Liang H."/>
            <person name="Ye Q."/>
            <person name="Zeng M."/>
        </authorList>
    </citation>
    <scope>NUCLEOTIDE SEQUENCE [LARGE SCALE GENOMIC DNA]</scope>
    <source>
        <strain evidence="3">45402</strain>
    </source>
</reference>
<feature type="region of interest" description="Disordered" evidence="1">
    <location>
        <begin position="15"/>
        <end position="100"/>
    </location>
</feature>